<name>A0A6J4HTK7_9PROT</name>
<feature type="non-terminal residue" evidence="1">
    <location>
        <position position="1"/>
    </location>
</feature>
<feature type="non-terminal residue" evidence="1">
    <location>
        <position position="52"/>
    </location>
</feature>
<dbReference type="EMBL" id="CADCTG010000114">
    <property type="protein sequence ID" value="CAA9231545.1"/>
    <property type="molecule type" value="Genomic_DNA"/>
</dbReference>
<reference evidence="1" key="1">
    <citation type="submission" date="2020-02" db="EMBL/GenBank/DDBJ databases">
        <authorList>
            <person name="Meier V. D."/>
        </authorList>
    </citation>
    <scope>NUCLEOTIDE SEQUENCE</scope>
    <source>
        <strain evidence="1">AVDCRST_MAG08</strain>
    </source>
</reference>
<organism evidence="1">
    <name type="scientific">uncultured Acetobacteraceae bacterium</name>
    <dbReference type="NCBI Taxonomy" id="169975"/>
    <lineage>
        <taxon>Bacteria</taxon>
        <taxon>Pseudomonadati</taxon>
        <taxon>Pseudomonadota</taxon>
        <taxon>Alphaproteobacteria</taxon>
        <taxon>Acetobacterales</taxon>
        <taxon>Acetobacteraceae</taxon>
        <taxon>environmental samples</taxon>
    </lineage>
</organism>
<accession>A0A6J4HTK7</accession>
<sequence length="52" mass="5615">EPLRPYRLRPGCPLRRADVARAVAADLSRAHCHHARGQLRPAPLPAPAGVTV</sequence>
<proteinExistence type="predicted"/>
<evidence type="ECO:0000313" key="1">
    <source>
        <dbReference type="EMBL" id="CAA9231545.1"/>
    </source>
</evidence>
<dbReference type="AlphaFoldDB" id="A0A6J4HTK7"/>
<protein>
    <submittedName>
        <fullName evidence="1">Uncharacterized protein</fullName>
    </submittedName>
</protein>
<gene>
    <name evidence="1" type="ORF">AVDCRST_MAG08-1134</name>
</gene>